<dbReference type="EMBL" id="GHWJ01000428">
    <property type="protein sequence ID" value="NOV33165.1"/>
    <property type="molecule type" value="Transcribed_RNA"/>
</dbReference>
<dbReference type="InterPro" id="IPR003591">
    <property type="entry name" value="Leu-rich_rpt_typical-subtyp"/>
</dbReference>
<dbReference type="PROSITE" id="PS51450">
    <property type="entry name" value="LRR"/>
    <property type="match status" value="1"/>
</dbReference>
<sequence length="330" mass="36842">MALPYMSMKCILLFCVMALATALLDPCPEPESLRPCGCDFTGINCVKVKNISQLEAAFSGTKKTMHKALWIQGVPVDAINADTFGEFVFGKAYIEVCNLTSFQLSALNNSAEYLSELSLFGNKLTSVDYKRIAVFQKLRLLNLAQNNIDHIPAFAFKNPSLQTLLLNTNPISSIGAFAFRNLPSLKQIELRSIRVKRLAAYSFTIPRHNPLLQIILSAGQIESIDEKAFYKVAPLTLRLTMNKLEEFSGPVFKPLMEAMTLNAKRINKLGQAKIETRGNRFTCRGCSFSWLTTLQGRPDLYLMLFDFQCSDRTSVWNVTNSLIGCPRGGQ</sequence>
<evidence type="ECO:0000256" key="1">
    <source>
        <dbReference type="ARBA" id="ARBA00022614"/>
    </source>
</evidence>
<keyword evidence="1" id="KW-0433">Leucine-rich repeat</keyword>
<dbReference type="SUPFAM" id="SSF52058">
    <property type="entry name" value="L domain-like"/>
    <property type="match status" value="1"/>
</dbReference>
<keyword evidence="3" id="KW-0732">Signal</keyword>
<name>A0A6M2CHX0_RHIMP</name>
<dbReference type="VEuPathDB" id="VectorBase:LOC119163692"/>
<dbReference type="AlphaFoldDB" id="A0A6M2CHX0"/>
<feature type="signal peptide" evidence="3">
    <location>
        <begin position="1"/>
        <end position="22"/>
    </location>
</feature>
<feature type="chain" id="PRO_5027051187" evidence="3">
    <location>
        <begin position="23"/>
        <end position="330"/>
    </location>
</feature>
<evidence type="ECO:0000256" key="2">
    <source>
        <dbReference type="ARBA" id="ARBA00022737"/>
    </source>
</evidence>
<proteinExistence type="predicted"/>
<organism evidence="4">
    <name type="scientific">Rhipicephalus microplus</name>
    <name type="common">Cattle tick</name>
    <name type="synonym">Boophilus microplus</name>
    <dbReference type="NCBI Taxonomy" id="6941"/>
    <lineage>
        <taxon>Eukaryota</taxon>
        <taxon>Metazoa</taxon>
        <taxon>Ecdysozoa</taxon>
        <taxon>Arthropoda</taxon>
        <taxon>Chelicerata</taxon>
        <taxon>Arachnida</taxon>
        <taxon>Acari</taxon>
        <taxon>Parasitiformes</taxon>
        <taxon>Ixodida</taxon>
        <taxon>Ixodoidea</taxon>
        <taxon>Ixodidae</taxon>
        <taxon>Rhipicephalinae</taxon>
        <taxon>Rhipicephalus</taxon>
        <taxon>Boophilus</taxon>
    </lineage>
</organism>
<dbReference type="SMART" id="SM00369">
    <property type="entry name" value="LRR_TYP"/>
    <property type="match status" value="2"/>
</dbReference>
<evidence type="ECO:0000256" key="3">
    <source>
        <dbReference type="SAM" id="SignalP"/>
    </source>
</evidence>
<dbReference type="PANTHER" id="PTHR24366:SF96">
    <property type="entry name" value="LEUCINE RICH REPEAT CONTAINING 53"/>
    <property type="match status" value="1"/>
</dbReference>
<dbReference type="Pfam" id="PF13855">
    <property type="entry name" value="LRR_8"/>
    <property type="match status" value="1"/>
</dbReference>
<accession>A0A6M2CHX0</accession>
<evidence type="ECO:0000313" key="4">
    <source>
        <dbReference type="EMBL" id="NOV33165.1"/>
    </source>
</evidence>
<dbReference type="Gene3D" id="3.80.10.10">
    <property type="entry name" value="Ribonuclease Inhibitor"/>
    <property type="match status" value="1"/>
</dbReference>
<dbReference type="InterPro" id="IPR001611">
    <property type="entry name" value="Leu-rich_rpt"/>
</dbReference>
<dbReference type="OrthoDB" id="676979at2759"/>
<reference evidence="4" key="1">
    <citation type="submission" date="2019-09" db="EMBL/GenBank/DDBJ databases">
        <title>Organ-specific transcriptomic study of the physiology of the cattle tick, Rhipicephalus microplus.</title>
        <authorList>
            <person name="Tirloni L."/>
            <person name="Braz G."/>
            <person name="Gandara A.C.P."/>
            <person name="Sabadin G.A."/>
            <person name="da Silva R.M."/>
            <person name="Guizzo M.G."/>
            <person name="Machado J.A."/>
            <person name="Costa E.P."/>
            <person name="Gomes H.F."/>
            <person name="Moraes J."/>
            <person name="Mota M.B.S."/>
            <person name="Mesquita R.D."/>
            <person name="Alvarenga P.H."/>
            <person name="Alves F."/>
            <person name="Seixas A."/>
            <person name="da Fonseca R.N."/>
            <person name="Fogaca A."/>
            <person name="Logullo C."/>
            <person name="Tanaka A."/>
            <person name="Daffre S."/>
            <person name="Termignoni C."/>
            <person name="Vaz I.S.Jr."/>
            <person name="Oliveira P.L."/>
            <person name="Ribeiro J.M."/>
        </authorList>
    </citation>
    <scope>NUCLEOTIDE SEQUENCE</scope>
    <source>
        <strain evidence="4">Porto Alegre</strain>
    </source>
</reference>
<protein>
    <submittedName>
        <fullName evidence="4">Putative membrane glycoprotein lig-1</fullName>
    </submittedName>
</protein>
<dbReference type="PANTHER" id="PTHR24366">
    <property type="entry name" value="IG(IMMUNOGLOBULIN) AND LRR(LEUCINE RICH REPEAT) DOMAINS"/>
    <property type="match status" value="1"/>
</dbReference>
<dbReference type="InterPro" id="IPR032675">
    <property type="entry name" value="LRR_dom_sf"/>
</dbReference>
<keyword evidence="2" id="KW-0677">Repeat</keyword>